<name>B8A965_ORYSI</name>
<evidence type="ECO:0000259" key="6">
    <source>
        <dbReference type="Pfam" id="PF00215"/>
    </source>
</evidence>
<dbReference type="UniPathway" id="UPA00070">
    <property type="reaction ID" value="UER00120"/>
</dbReference>
<protein>
    <recommendedName>
        <fullName evidence="2">orotidine-5'-phosphate decarboxylase</fullName>
        <ecNumber evidence="2">4.1.1.23</ecNumber>
    </recommendedName>
</protein>
<dbReference type="Gramene" id="BGIOSGA005172-TA">
    <property type="protein sequence ID" value="BGIOSGA005172-PA"/>
    <property type="gene ID" value="BGIOSGA005172"/>
</dbReference>
<dbReference type="InterPro" id="IPR001754">
    <property type="entry name" value="OMPdeCOase_dom"/>
</dbReference>
<dbReference type="InterPro" id="IPR013785">
    <property type="entry name" value="Aldolase_TIM"/>
</dbReference>
<dbReference type="AlphaFoldDB" id="B8A965"/>
<evidence type="ECO:0000313" key="7">
    <source>
        <dbReference type="EMBL" id="EEC72164.1"/>
    </source>
</evidence>
<dbReference type="InterPro" id="IPR011060">
    <property type="entry name" value="RibuloseP-bd_barrel"/>
</dbReference>
<keyword evidence="5" id="KW-0456">Lyase</keyword>
<reference evidence="7 8" key="1">
    <citation type="journal article" date="2005" name="PLoS Biol.">
        <title>The genomes of Oryza sativa: a history of duplications.</title>
        <authorList>
            <person name="Yu J."/>
            <person name="Wang J."/>
            <person name="Lin W."/>
            <person name="Li S."/>
            <person name="Li H."/>
            <person name="Zhou J."/>
            <person name="Ni P."/>
            <person name="Dong W."/>
            <person name="Hu S."/>
            <person name="Zeng C."/>
            <person name="Zhang J."/>
            <person name="Zhang Y."/>
            <person name="Li R."/>
            <person name="Xu Z."/>
            <person name="Li S."/>
            <person name="Li X."/>
            <person name="Zheng H."/>
            <person name="Cong L."/>
            <person name="Lin L."/>
            <person name="Yin J."/>
            <person name="Geng J."/>
            <person name="Li G."/>
            <person name="Shi J."/>
            <person name="Liu J."/>
            <person name="Lv H."/>
            <person name="Li J."/>
            <person name="Wang J."/>
            <person name="Deng Y."/>
            <person name="Ran L."/>
            <person name="Shi X."/>
            <person name="Wang X."/>
            <person name="Wu Q."/>
            <person name="Li C."/>
            <person name="Ren X."/>
            <person name="Wang J."/>
            <person name="Wang X."/>
            <person name="Li D."/>
            <person name="Liu D."/>
            <person name="Zhang X."/>
            <person name="Ji Z."/>
            <person name="Zhao W."/>
            <person name="Sun Y."/>
            <person name="Zhang Z."/>
            <person name="Bao J."/>
            <person name="Han Y."/>
            <person name="Dong L."/>
            <person name="Ji J."/>
            <person name="Chen P."/>
            <person name="Wu S."/>
            <person name="Liu J."/>
            <person name="Xiao Y."/>
            <person name="Bu D."/>
            <person name="Tan J."/>
            <person name="Yang L."/>
            <person name="Ye C."/>
            <person name="Zhang J."/>
            <person name="Xu J."/>
            <person name="Zhou Y."/>
            <person name="Yu Y."/>
            <person name="Zhang B."/>
            <person name="Zhuang S."/>
            <person name="Wei H."/>
            <person name="Liu B."/>
            <person name="Lei M."/>
            <person name="Yu H."/>
            <person name="Li Y."/>
            <person name="Xu H."/>
            <person name="Wei S."/>
            <person name="He X."/>
            <person name="Fang L."/>
            <person name="Zhang Z."/>
            <person name="Zhang Y."/>
            <person name="Huang X."/>
            <person name="Su Z."/>
            <person name="Tong W."/>
            <person name="Li J."/>
            <person name="Tong Z."/>
            <person name="Li S."/>
            <person name="Ye J."/>
            <person name="Wang L."/>
            <person name="Fang L."/>
            <person name="Lei T."/>
            <person name="Chen C."/>
            <person name="Chen H."/>
            <person name="Xu Z."/>
            <person name="Li H."/>
            <person name="Huang H."/>
            <person name="Zhang F."/>
            <person name="Xu H."/>
            <person name="Li N."/>
            <person name="Zhao C."/>
            <person name="Li S."/>
            <person name="Dong L."/>
            <person name="Huang Y."/>
            <person name="Li L."/>
            <person name="Xi Y."/>
            <person name="Qi Q."/>
            <person name="Li W."/>
            <person name="Zhang B."/>
            <person name="Hu W."/>
            <person name="Zhang Y."/>
            <person name="Tian X."/>
            <person name="Jiao Y."/>
            <person name="Liang X."/>
            <person name="Jin J."/>
            <person name="Gao L."/>
            <person name="Zheng W."/>
            <person name="Hao B."/>
            <person name="Liu S."/>
            <person name="Wang W."/>
            <person name="Yuan L."/>
            <person name="Cao M."/>
            <person name="McDermott J."/>
            <person name="Samudrala R."/>
            <person name="Wang J."/>
            <person name="Wong G.K."/>
            <person name="Yang H."/>
        </authorList>
    </citation>
    <scope>NUCLEOTIDE SEQUENCE [LARGE SCALE GENOMIC DNA]</scope>
    <source>
        <strain evidence="8">cv. 93-11</strain>
    </source>
</reference>
<dbReference type="Pfam" id="PF00215">
    <property type="entry name" value="OMPdecase"/>
    <property type="match status" value="1"/>
</dbReference>
<dbReference type="PANTHER" id="PTHR19278">
    <property type="entry name" value="OROTATE PHOSPHORIBOSYLTRANSFERASE"/>
    <property type="match status" value="1"/>
</dbReference>
<dbReference type="GO" id="GO:0004588">
    <property type="term" value="F:orotate phosphoribosyltransferase activity"/>
    <property type="evidence" value="ECO:0007669"/>
    <property type="project" value="TreeGrafter"/>
</dbReference>
<comment type="pathway">
    <text evidence="1">Pyrimidine metabolism; UMP biosynthesis via de novo pathway; UMP from orotate: step 2/2.</text>
</comment>
<dbReference type="HOGENOM" id="CLU_1920551_0_0_1"/>
<organism evidence="7 8">
    <name type="scientific">Oryza sativa subsp. indica</name>
    <name type="common">Rice</name>
    <dbReference type="NCBI Taxonomy" id="39946"/>
    <lineage>
        <taxon>Eukaryota</taxon>
        <taxon>Viridiplantae</taxon>
        <taxon>Streptophyta</taxon>
        <taxon>Embryophyta</taxon>
        <taxon>Tracheophyta</taxon>
        <taxon>Spermatophyta</taxon>
        <taxon>Magnoliopsida</taxon>
        <taxon>Liliopsida</taxon>
        <taxon>Poales</taxon>
        <taxon>Poaceae</taxon>
        <taxon>BOP clade</taxon>
        <taxon>Oryzoideae</taxon>
        <taxon>Oryzeae</taxon>
        <taxon>Oryzinae</taxon>
        <taxon>Oryza</taxon>
        <taxon>Oryza sativa</taxon>
    </lineage>
</organism>
<accession>B8A965</accession>
<dbReference type="PANTHER" id="PTHR19278:SF40">
    <property type="entry name" value="URIDINE 5'-MONOPHOSPHATE SYNTHASE"/>
    <property type="match status" value="1"/>
</dbReference>
<dbReference type="PROSITE" id="PS00156">
    <property type="entry name" value="OMPDECASE"/>
    <property type="match status" value="1"/>
</dbReference>
<evidence type="ECO:0000256" key="2">
    <source>
        <dbReference type="ARBA" id="ARBA00012321"/>
    </source>
</evidence>
<dbReference type="SUPFAM" id="SSF51366">
    <property type="entry name" value="Ribulose-phoshate binding barrel"/>
    <property type="match status" value="1"/>
</dbReference>
<gene>
    <name evidence="7" type="ORF">OsI_05207</name>
</gene>
<evidence type="ECO:0000256" key="3">
    <source>
        <dbReference type="ARBA" id="ARBA00022793"/>
    </source>
</evidence>
<sequence length="132" mass="14847">MDAAAMESLILELHAIEAVKFGAFVLKSGITSPIYLDLRMLDDILLLQYYSLSKIGPEICMLKTHVDILSDFTPDFGHKLRSIAERHSFLIFEDRKFADIGNTVTMQYEGGAVQWLLFTPAKKDEKFTASTA</sequence>
<dbReference type="STRING" id="39946.B8A965"/>
<dbReference type="EMBL" id="CM000126">
    <property type="protein sequence ID" value="EEC72164.1"/>
    <property type="molecule type" value="Genomic_DNA"/>
</dbReference>
<dbReference type="InterPro" id="IPR018089">
    <property type="entry name" value="OMPdecase_AS"/>
</dbReference>
<evidence type="ECO:0000256" key="4">
    <source>
        <dbReference type="ARBA" id="ARBA00022975"/>
    </source>
</evidence>
<keyword evidence="4" id="KW-0665">Pyrimidine biosynthesis</keyword>
<proteinExistence type="predicted"/>
<dbReference type="GO" id="GO:0044205">
    <property type="term" value="P:'de novo' UMP biosynthetic process"/>
    <property type="evidence" value="ECO:0007669"/>
    <property type="project" value="UniProtKB-UniPathway"/>
</dbReference>
<dbReference type="Proteomes" id="UP000007015">
    <property type="component" value="Chromosome 1"/>
</dbReference>
<dbReference type="EC" id="4.1.1.23" evidence="2"/>
<dbReference type="GO" id="GO:0004590">
    <property type="term" value="F:orotidine-5'-phosphate decarboxylase activity"/>
    <property type="evidence" value="ECO:0007669"/>
    <property type="project" value="UniProtKB-EC"/>
</dbReference>
<evidence type="ECO:0000313" key="8">
    <source>
        <dbReference type="Proteomes" id="UP000007015"/>
    </source>
</evidence>
<keyword evidence="3" id="KW-0210">Decarboxylase</keyword>
<feature type="domain" description="Orotidine 5'-phosphate decarboxylase" evidence="6">
    <location>
        <begin position="51"/>
        <end position="115"/>
    </location>
</feature>
<dbReference type="Gene3D" id="3.20.20.70">
    <property type="entry name" value="Aldolase class I"/>
    <property type="match status" value="1"/>
</dbReference>
<keyword evidence="8" id="KW-1185">Reference proteome</keyword>
<evidence type="ECO:0000256" key="1">
    <source>
        <dbReference type="ARBA" id="ARBA00004861"/>
    </source>
</evidence>
<evidence type="ECO:0000256" key="5">
    <source>
        <dbReference type="ARBA" id="ARBA00023239"/>
    </source>
</evidence>
<dbReference type="GO" id="GO:0006207">
    <property type="term" value="P:'de novo' pyrimidine nucleobase biosynthetic process"/>
    <property type="evidence" value="ECO:0007669"/>
    <property type="project" value="InterPro"/>
</dbReference>